<protein>
    <recommendedName>
        <fullName evidence="3">Calpain catalytic domain-containing protein</fullName>
    </recommendedName>
</protein>
<evidence type="ECO:0000313" key="4">
    <source>
        <dbReference type="EMBL" id="OAP85949.1"/>
    </source>
</evidence>
<dbReference type="InterPro" id="IPR000169">
    <property type="entry name" value="Pept_cys_AS"/>
</dbReference>
<feature type="active site" evidence="2">
    <location>
        <position position="409"/>
    </location>
</feature>
<comment type="similarity">
    <text evidence="1">Belongs to the peptidase C2 family.</text>
</comment>
<sequence length="446" mass="48475">MPIPYFSLFIGELPGKPDRLFATAARLRSNAGEAADIHSDVRRSDGFAPNWKGKSAAAFNVSKNVQSEDLAVLSGGLSDGAESLEAFAWILSERKKAVAEQRAILKDYDRQVNEAPDADKKKVYDDLKDSASRIRAEYHNTFKQTEEDATVCAAEMRKHLHIEPLNRNNGTSIGRRTDLSDDDIKRINGQLENPDPNLVNQGSIGDCYYLASLAAIMQTDKGDEWLRSCVKPHYDEAGRQDGYLVTVYDDPLHPDSSASQTVLVTDVYQNGVKGKDGEPSLASIFESAYGQIHPGGTAGSTPNGQGIGSGRSTDAMKDITGEEAKRIDRNEGFIGLFSGYSEEQRTEIGNAAKDHPVVADTNASLPGFDKDGNGKATVTINGQPQTISIVSNHSYTVVSSDSNGVTMRNPWGLNQTDGEDAPAEFTMSWEDFEKYYGDVAIGNYPS</sequence>
<feature type="active site" evidence="2">
    <location>
        <position position="207"/>
    </location>
</feature>
<feature type="domain" description="Calpain catalytic" evidence="3">
    <location>
        <begin position="175"/>
        <end position="445"/>
    </location>
</feature>
<dbReference type="RefSeq" id="WP_064230878.1">
    <property type="nucleotide sequence ID" value="NZ_LVZK01000001.1"/>
</dbReference>
<organism evidence="4 5">
    <name type="scientific">Peptidiphaga gingivicola</name>
    <dbReference type="NCBI Taxonomy" id="2741497"/>
    <lineage>
        <taxon>Bacteria</taxon>
        <taxon>Bacillati</taxon>
        <taxon>Actinomycetota</taxon>
        <taxon>Actinomycetes</taxon>
        <taxon>Actinomycetales</taxon>
        <taxon>Actinomycetaceae</taxon>
        <taxon>Peptidiphaga</taxon>
    </lineage>
</organism>
<evidence type="ECO:0000256" key="2">
    <source>
        <dbReference type="PROSITE-ProRule" id="PRU00239"/>
    </source>
</evidence>
<keyword evidence="2" id="KW-0378">Hydrolase</keyword>
<dbReference type="PROSITE" id="PS00139">
    <property type="entry name" value="THIOL_PROTEASE_CYS"/>
    <property type="match status" value="1"/>
</dbReference>
<evidence type="ECO:0000313" key="5">
    <source>
        <dbReference type="Proteomes" id="UP000078368"/>
    </source>
</evidence>
<proteinExistence type="inferred from homology"/>
<keyword evidence="2" id="KW-0788">Thiol protease</keyword>
<dbReference type="EMBL" id="LVZK01000001">
    <property type="protein sequence ID" value="OAP85949.1"/>
    <property type="molecule type" value="Genomic_DNA"/>
</dbReference>
<dbReference type="Proteomes" id="UP000078368">
    <property type="component" value="Unassembled WGS sequence"/>
</dbReference>
<dbReference type="InterPro" id="IPR038765">
    <property type="entry name" value="Papain-like_cys_pep_sf"/>
</dbReference>
<keyword evidence="2" id="KW-0645">Protease</keyword>
<gene>
    <name evidence="4" type="ORF">A4H34_01805</name>
</gene>
<feature type="active site" evidence="2">
    <location>
        <position position="393"/>
    </location>
</feature>
<evidence type="ECO:0000256" key="1">
    <source>
        <dbReference type="ARBA" id="ARBA00007623"/>
    </source>
</evidence>
<comment type="caution">
    <text evidence="4">The sequence shown here is derived from an EMBL/GenBank/DDBJ whole genome shotgun (WGS) entry which is preliminary data.</text>
</comment>
<dbReference type="STRING" id="1823756.A4H34_01805"/>
<keyword evidence="5" id="KW-1185">Reference proteome</keyword>
<dbReference type="GO" id="GO:0004198">
    <property type="term" value="F:calcium-dependent cysteine-type endopeptidase activity"/>
    <property type="evidence" value="ECO:0007669"/>
    <property type="project" value="InterPro"/>
</dbReference>
<dbReference type="AlphaFoldDB" id="A0A179B3K7"/>
<dbReference type="InterPro" id="IPR001300">
    <property type="entry name" value="Peptidase_C2_calpain_cat"/>
</dbReference>
<reference evidence="4 5" key="1">
    <citation type="submission" date="2016-04" db="EMBL/GenBank/DDBJ databases">
        <title>Peptidophaga gingivicola gen. nov., sp. nov., isolated from human subgingival plaque.</title>
        <authorList>
            <person name="Beall C.J."/>
            <person name="Mokrzan E.M."/>
            <person name="Griffen A.L."/>
            <person name="Leys E.J."/>
        </authorList>
    </citation>
    <scope>NUCLEOTIDE SEQUENCE [LARGE SCALE GENOMIC DNA]</scope>
    <source>
        <strain evidence="4 5">BA112</strain>
    </source>
</reference>
<dbReference type="InterPro" id="IPR022684">
    <property type="entry name" value="Calpain_cysteine_protease"/>
</dbReference>
<evidence type="ECO:0000259" key="3">
    <source>
        <dbReference type="PROSITE" id="PS50203"/>
    </source>
</evidence>
<dbReference type="GO" id="GO:0006508">
    <property type="term" value="P:proteolysis"/>
    <property type="evidence" value="ECO:0007669"/>
    <property type="project" value="UniProtKB-KW"/>
</dbReference>
<name>A0A179B3K7_9ACTO</name>
<accession>A0A179B3K7</accession>
<dbReference type="OrthoDB" id="3253192at2"/>
<dbReference type="PROSITE" id="PS50203">
    <property type="entry name" value="CALPAIN_CAT"/>
    <property type="match status" value="1"/>
</dbReference>
<dbReference type="SUPFAM" id="SSF54001">
    <property type="entry name" value="Cysteine proteinases"/>
    <property type="match status" value="1"/>
</dbReference>
<dbReference type="PRINTS" id="PR00704">
    <property type="entry name" value="CALPAIN"/>
</dbReference>